<dbReference type="Proteomes" id="UP000252139">
    <property type="component" value="Unassembled WGS sequence"/>
</dbReference>
<protein>
    <submittedName>
        <fullName evidence="1">Uncharacterized protein</fullName>
    </submittedName>
</protein>
<evidence type="ECO:0000313" key="2">
    <source>
        <dbReference type="Proteomes" id="UP000252139"/>
    </source>
</evidence>
<dbReference type="EMBL" id="PJQL01004285">
    <property type="protein sequence ID" value="RCH79786.1"/>
    <property type="molecule type" value="Genomic_DNA"/>
</dbReference>
<name>A0A367IQ70_RHIAZ</name>
<accession>A0A367IQ70</accession>
<dbReference type="AlphaFoldDB" id="A0A367IQ70"/>
<comment type="caution">
    <text evidence="1">The sequence shown here is derived from an EMBL/GenBank/DDBJ whole genome shotgun (WGS) entry which is preliminary data.</text>
</comment>
<evidence type="ECO:0000313" key="1">
    <source>
        <dbReference type="EMBL" id="RCH79786.1"/>
    </source>
</evidence>
<feature type="non-terminal residue" evidence="1">
    <location>
        <position position="178"/>
    </location>
</feature>
<reference evidence="1 2" key="1">
    <citation type="journal article" date="2018" name="G3 (Bethesda)">
        <title>Phylogenetic and Phylogenomic Definition of Rhizopus Species.</title>
        <authorList>
            <person name="Gryganskyi A.P."/>
            <person name="Golan J."/>
            <person name="Dolatabadi S."/>
            <person name="Mondo S."/>
            <person name="Robb S."/>
            <person name="Idnurm A."/>
            <person name="Muszewska A."/>
            <person name="Steczkiewicz K."/>
            <person name="Masonjones S."/>
            <person name="Liao H.L."/>
            <person name="Gajdeczka M.T."/>
            <person name="Anike F."/>
            <person name="Vuek A."/>
            <person name="Anishchenko I.M."/>
            <person name="Voigt K."/>
            <person name="de Hoog G.S."/>
            <person name="Smith M.E."/>
            <person name="Heitman J."/>
            <person name="Vilgalys R."/>
            <person name="Stajich J.E."/>
        </authorList>
    </citation>
    <scope>NUCLEOTIDE SEQUENCE [LARGE SCALE GENOMIC DNA]</scope>
    <source>
        <strain evidence="1 2">CBS 357.93</strain>
    </source>
</reference>
<feature type="non-terminal residue" evidence="1">
    <location>
        <position position="1"/>
    </location>
</feature>
<sequence length="178" mass="19896">MILRSDPQQQQDSRLIFPKLLESDSNPEQRNELVRQKTVALPPKFQHLALRAHIDQIISDTTFQQSDVLLFFHVLTLLGIRPSAVGTCCYLSTKLNSNKHCFVSNRLFKQRTGTVSGSLFTFSGCFFCALYPPPSLPLPLTAKVGLMIEALVYIPGREYSAAATGDDFNLRFDGNESV</sequence>
<organism evidence="1 2">
    <name type="scientific">Rhizopus azygosporus</name>
    <name type="common">Rhizopus microsporus var. azygosporus</name>
    <dbReference type="NCBI Taxonomy" id="86630"/>
    <lineage>
        <taxon>Eukaryota</taxon>
        <taxon>Fungi</taxon>
        <taxon>Fungi incertae sedis</taxon>
        <taxon>Mucoromycota</taxon>
        <taxon>Mucoromycotina</taxon>
        <taxon>Mucoromycetes</taxon>
        <taxon>Mucorales</taxon>
        <taxon>Mucorineae</taxon>
        <taxon>Rhizopodaceae</taxon>
        <taxon>Rhizopus</taxon>
    </lineage>
</organism>
<proteinExistence type="predicted"/>
<keyword evidence="2" id="KW-1185">Reference proteome</keyword>
<gene>
    <name evidence="1" type="ORF">CU097_002934</name>
</gene>